<keyword evidence="1" id="KW-0732">Signal</keyword>
<evidence type="ECO:0000313" key="4">
    <source>
        <dbReference type="Proteomes" id="UP000006727"/>
    </source>
</evidence>
<name>A0A2K1IBW1_PHYPA</name>
<proteinExistence type="predicted"/>
<organism evidence="2">
    <name type="scientific">Physcomitrium patens</name>
    <name type="common">Spreading-leaved earth moss</name>
    <name type="synonym">Physcomitrella patens</name>
    <dbReference type="NCBI Taxonomy" id="3218"/>
    <lineage>
        <taxon>Eukaryota</taxon>
        <taxon>Viridiplantae</taxon>
        <taxon>Streptophyta</taxon>
        <taxon>Embryophyta</taxon>
        <taxon>Bryophyta</taxon>
        <taxon>Bryophytina</taxon>
        <taxon>Bryopsida</taxon>
        <taxon>Funariidae</taxon>
        <taxon>Funariales</taxon>
        <taxon>Funariaceae</taxon>
        <taxon>Physcomitrium</taxon>
    </lineage>
</organism>
<dbReference type="EnsemblPlants" id="Pp3c26_5040V3.1">
    <property type="protein sequence ID" value="PAC:32917144.CDS.1"/>
    <property type="gene ID" value="Pp3c26_5040"/>
</dbReference>
<evidence type="ECO:0000313" key="3">
    <source>
        <dbReference type="EnsemblPlants" id="PAC:32917144.CDS.1"/>
    </source>
</evidence>
<keyword evidence="4" id="KW-1185">Reference proteome</keyword>
<accession>A0A2K1IBW1</accession>
<dbReference type="Gramene" id="Pp3c26_5040V3.1">
    <property type="protein sequence ID" value="PAC:32917144.CDS.1"/>
    <property type="gene ID" value="Pp3c26_5040"/>
</dbReference>
<evidence type="ECO:0000313" key="2">
    <source>
        <dbReference type="EMBL" id="PNR26765.1"/>
    </source>
</evidence>
<dbReference type="AlphaFoldDB" id="A0A2K1IBW1"/>
<feature type="chain" id="PRO_5033310447" evidence="1">
    <location>
        <begin position="25"/>
        <end position="50"/>
    </location>
</feature>
<dbReference type="Proteomes" id="UP000006727">
    <property type="component" value="Chromosome 26"/>
</dbReference>
<sequence>MKSISFPSLLPSLLLKLVRILCQAINIPMAKINYLLRLSILSCCDVDSFG</sequence>
<dbReference type="EMBL" id="ABEU02000026">
    <property type="protein sequence ID" value="PNR26765.1"/>
    <property type="molecule type" value="Genomic_DNA"/>
</dbReference>
<dbReference type="InParanoid" id="A0A2K1IBW1"/>
<protein>
    <submittedName>
        <fullName evidence="2 3">Uncharacterized protein</fullName>
    </submittedName>
</protein>
<feature type="signal peptide" evidence="1">
    <location>
        <begin position="1"/>
        <end position="24"/>
    </location>
</feature>
<reference evidence="3" key="3">
    <citation type="submission" date="2020-12" db="UniProtKB">
        <authorList>
            <consortium name="EnsemblPlants"/>
        </authorList>
    </citation>
    <scope>IDENTIFICATION</scope>
</reference>
<gene>
    <name evidence="2" type="ORF">PHYPA_030246</name>
</gene>
<evidence type="ECO:0000256" key="1">
    <source>
        <dbReference type="SAM" id="SignalP"/>
    </source>
</evidence>
<dbReference type="EnsemblPlants" id="Pp3c26_5040V3.2">
    <property type="protein sequence ID" value="PAC:32917145.CDS.1"/>
    <property type="gene ID" value="Pp3c26_5040"/>
</dbReference>
<reference evidence="2 4" key="2">
    <citation type="journal article" date="2018" name="Plant J.">
        <title>The Physcomitrella patens chromosome-scale assembly reveals moss genome structure and evolution.</title>
        <authorList>
            <person name="Lang D."/>
            <person name="Ullrich K.K."/>
            <person name="Murat F."/>
            <person name="Fuchs J."/>
            <person name="Jenkins J."/>
            <person name="Haas F.B."/>
            <person name="Piednoel M."/>
            <person name="Gundlach H."/>
            <person name="Van Bel M."/>
            <person name="Meyberg R."/>
            <person name="Vives C."/>
            <person name="Morata J."/>
            <person name="Symeonidi A."/>
            <person name="Hiss M."/>
            <person name="Muchero W."/>
            <person name="Kamisugi Y."/>
            <person name="Saleh O."/>
            <person name="Blanc G."/>
            <person name="Decker E.L."/>
            <person name="van Gessel N."/>
            <person name="Grimwood J."/>
            <person name="Hayes R.D."/>
            <person name="Graham S.W."/>
            <person name="Gunter L.E."/>
            <person name="McDaniel S.F."/>
            <person name="Hoernstein S.N.W."/>
            <person name="Larsson A."/>
            <person name="Li F.W."/>
            <person name="Perroud P.F."/>
            <person name="Phillips J."/>
            <person name="Ranjan P."/>
            <person name="Rokshar D.S."/>
            <person name="Rothfels C.J."/>
            <person name="Schneider L."/>
            <person name="Shu S."/>
            <person name="Stevenson D.W."/>
            <person name="Thummler F."/>
            <person name="Tillich M."/>
            <person name="Villarreal Aguilar J.C."/>
            <person name="Widiez T."/>
            <person name="Wong G.K."/>
            <person name="Wymore A."/>
            <person name="Zhang Y."/>
            <person name="Zimmer A.D."/>
            <person name="Quatrano R.S."/>
            <person name="Mayer K.F.X."/>
            <person name="Goodstein D."/>
            <person name="Casacuberta J.M."/>
            <person name="Vandepoele K."/>
            <person name="Reski R."/>
            <person name="Cuming A.C."/>
            <person name="Tuskan G.A."/>
            <person name="Maumus F."/>
            <person name="Salse J."/>
            <person name="Schmutz J."/>
            <person name="Rensing S.A."/>
        </authorList>
    </citation>
    <scope>NUCLEOTIDE SEQUENCE [LARGE SCALE GENOMIC DNA]</scope>
    <source>
        <strain evidence="3 4">cv. Gransden 2004</strain>
    </source>
</reference>
<reference evidence="2 4" key="1">
    <citation type="journal article" date="2008" name="Science">
        <title>The Physcomitrella genome reveals evolutionary insights into the conquest of land by plants.</title>
        <authorList>
            <person name="Rensing S."/>
            <person name="Lang D."/>
            <person name="Zimmer A."/>
            <person name="Terry A."/>
            <person name="Salamov A."/>
            <person name="Shapiro H."/>
            <person name="Nishiyama T."/>
            <person name="Perroud P.-F."/>
            <person name="Lindquist E."/>
            <person name="Kamisugi Y."/>
            <person name="Tanahashi T."/>
            <person name="Sakakibara K."/>
            <person name="Fujita T."/>
            <person name="Oishi K."/>
            <person name="Shin-I T."/>
            <person name="Kuroki Y."/>
            <person name="Toyoda A."/>
            <person name="Suzuki Y."/>
            <person name="Hashimoto A."/>
            <person name="Yamaguchi K."/>
            <person name="Sugano A."/>
            <person name="Kohara Y."/>
            <person name="Fujiyama A."/>
            <person name="Anterola A."/>
            <person name="Aoki S."/>
            <person name="Ashton N."/>
            <person name="Barbazuk W.B."/>
            <person name="Barker E."/>
            <person name="Bennetzen J."/>
            <person name="Bezanilla M."/>
            <person name="Blankenship R."/>
            <person name="Cho S.H."/>
            <person name="Dutcher S."/>
            <person name="Estelle M."/>
            <person name="Fawcett J.A."/>
            <person name="Gundlach H."/>
            <person name="Hanada K."/>
            <person name="Heyl A."/>
            <person name="Hicks K.A."/>
            <person name="Hugh J."/>
            <person name="Lohr M."/>
            <person name="Mayer K."/>
            <person name="Melkozernov A."/>
            <person name="Murata T."/>
            <person name="Nelson D."/>
            <person name="Pils B."/>
            <person name="Prigge M."/>
            <person name="Reiss B."/>
            <person name="Renner T."/>
            <person name="Rombauts S."/>
            <person name="Rushton P."/>
            <person name="Sanderfoot A."/>
            <person name="Schween G."/>
            <person name="Shiu S.-H."/>
            <person name="Stueber K."/>
            <person name="Theodoulou F.L."/>
            <person name="Tu H."/>
            <person name="Van de Peer Y."/>
            <person name="Verrier P.J."/>
            <person name="Waters E."/>
            <person name="Wood A."/>
            <person name="Yang L."/>
            <person name="Cove D."/>
            <person name="Cuming A."/>
            <person name="Hasebe M."/>
            <person name="Lucas S."/>
            <person name="Mishler D.B."/>
            <person name="Reski R."/>
            <person name="Grigoriev I."/>
            <person name="Quatrano R.S."/>
            <person name="Boore J.L."/>
        </authorList>
    </citation>
    <scope>NUCLEOTIDE SEQUENCE [LARGE SCALE GENOMIC DNA]</scope>
    <source>
        <strain evidence="3 4">cv. Gransden 2004</strain>
    </source>
</reference>
<dbReference type="Gramene" id="Pp3c26_5040V3.2">
    <property type="protein sequence ID" value="PAC:32917145.CDS.1"/>
    <property type="gene ID" value="Pp3c26_5040"/>
</dbReference>